<evidence type="ECO:0008006" key="3">
    <source>
        <dbReference type="Google" id="ProtNLM"/>
    </source>
</evidence>
<evidence type="ECO:0000313" key="1">
    <source>
        <dbReference type="EMBL" id="MCW4165221.1"/>
    </source>
</evidence>
<sequence length="217" mass="25554">MIKDDKIDKELQEAGVKFLPFVGDEYWNGISFDKDGNLVLGTEENPGKKVLVLGESHYCDEDLSDEELSSFTRDVLDSYLNSEERCSWKRTFLKFERALSNVDTNIDSKSIWNHLMFYNYLQCALHGSRMAGEKYYEEAKEPFFAILEKYKPDYIIVWGRRLFAKLPNEKGEYMSCNDMNLWTYNIEGKMIKVLPIYHPSVGFSWDYWHKVIVVFIK</sequence>
<dbReference type="Gene3D" id="3.40.470.10">
    <property type="entry name" value="Uracil-DNA glycosylase-like domain"/>
    <property type="match status" value="1"/>
</dbReference>
<protein>
    <recommendedName>
        <fullName evidence="3">Uracil-DNA glycosylase</fullName>
    </recommendedName>
</protein>
<proteinExistence type="predicted"/>
<dbReference type="EMBL" id="JAPDUM010000001">
    <property type="protein sequence ID" value="MCW4165221.1"/>
    <property type="molecule type" value="Genomic_DNA"/>
</dbReference>
<dbReference type="Proteomes" id="UP001209476">
    <property type="component" value="Unassembled WGS sequence"/>
</dbReference>
<organism evidence="1 2">
    <name type="scientific">Segatella copri</name>
    <dbReference type="NCBI Taxonomy" id="165179"/>
    <lineage>
        <taxon>Bacteria</taxon>
        <taxon>Pseudomonadati</taxon>
        <taxon>Bacteroidota</taxon>
        <taxon>Bacteroidia</taxon>
        <taxon>Bacteroidales</taxon>
        <taxon>Prevotellaceae</taxon>
        <taxon>Segatella</taxon>
    </lineage>
</organism>
<dbReference type="InterPro" id="IPR036895">
    <property type="entry name" value="Uracil-DNA_glycosylase-like_sf"/>
</dbReference>
<gene>
    <name evidence="1" type="ORF">ONS98_08325</name>
</gene>
<dbReference type="RefSeq" id="WP_264911482.1">
    <property type="nucleotide sequence ID" value="NZ_JAPDUL010000001.1"/>
</dbReference>
<accession>A0AAW5UYT6</accession>
<dbReference type="AlphaFoldDB" id="A0AAW5UYT6"/>
<reference evidence="1" key="1">
    <citation type="submission" date="2022-11" db="EMBL/GenBank/DDBJ databases">
        <title>Genomic repertoires linked with pathogenic potency of arthritogenic Prevotella copri isolated from the gut of rheumatoid arthritis patients.</title>
        <authorList>
            <person name="Nii T."/>
            <person name="Maeda Y."/>
            <person name="Motooka D."/>
            <person name="Naito M."/>
            <person name="Matsumoto Y."/>
            <person name="Ogawa T."/>
            <person name="Oguro-Igashira E."/>
            <person name="Kishikawa T."/>
            <person name="Yamashita M."/>
            <person name="Koizumi S."/>
            <person name="Kurakawa T."/>
            <person name="Okumura R."/>
            <person name="Kayama H."/>
            <person name="Murakami M."/>
            <person name="Sakaguchi T."/>
            <person name="Das B."/>
            <person name="Nakamura S."/>
            <person name="Okada Y."/>
            <person name="Kumanogoh A."/>
            <person name="Takeda K."/>
        </authorList>
    </citation>
    <scope>NUCLEOTIDE SEQUENCE</scope>
    <source>
        <strain evidence="1">RA-N001-16</strain>
    </source>
</reference>
<name>A0AAW5UYT6_9BACT</name>
<evidence type="ECO:0000313" key="2">
    <source>
        <dbReference type="Proteomes" id="UP001209476"/>
    </source>
</evidence>
<comment type="caution">
    <text evidence="1">The sequence shown here is derived from an EMBL/GenBank/DDBJ whole genome shotgun (WGS) entry which is preliminary data.</text>
</comment>